<reference evidence="6" key="1">
    <citation type="submission" date="2021-02" db="EMBL/GenBank/DDBJ databases">
        <authorList>
            <person name="Nowell W R."/>
        </authorList>
    </citation>
    <scope>NUCLEOTIDE SEQUENCE</scope>
</reference>
<feature type="repeat" description="TPR" evidence="3">
    <location>
        <begin position="565"/>
        <end position="598"/>
    </location>
</feature>
<dbReference type="PANTHER" id="PTHR45641">
    <property type="entry name" value="TETRATRICOPEPTIDE REPEAT PROTEIN (AFU_ORTHOLOGUE AFUA_6G03870)"/>
    <property type="match status" value="1"/>
</dbReference>
<comment type="caution">
    <text evidence="6">The sequence shown here is derived from an EMBL/GenBank/DDBJ whole genome shotgun (WGS) entry which is preliminary data.</text>
</comment>
<dbReference type="SUPFAM" id="SSF48452">
    <property type="entry name" value="TPR-like"/>
    <property type="match status" value="2"/>
</dbReference>
<evidence type="ECO:0000313" key="7">
    <source>
        <dbReference type="EMBL" id="CAF3983920.1"/>
    </source>
</evidence>
<feature type="repeat" description="TPR" evidence="3">
    <location>
        <begin position="607"/>
        <end position="640"/>
    </location>
</feature>
<dbReference type="InterPro" id="IPR011990">
    <property type="entry name" value="TPR-like_helical_dom_sf"/>
</dbReference>
<evidence type="ECO:0000313" key="8">
    <source>
        <dbReference type="Proteomes" id="UP000663823"/>
    </source>
</evidence>
<dbReference type="Pfam" id="PF13374">
    <property type="entry name" value="TPR_10"/>
    <property type="match status" value="1"/>
</dbReference>
<dbReference type="Proteomes" id="UP000663823">
    <property type="component" value="Unassembled WGS sequence"/>
</dbReference>
<feature type="repeat" description="TPR" evidence="3">
    <location>
        <begin position="523"/>
        <end position="556"/>
    </location>
</feature>
<feature type="region of interest" description="Disordered" evidence="4">
    <location>
        <begin position="743"/>
        <end position="765"/>
    </location>
</feature>
<evidence type="ECO:0000256" key="2">
    <source>
        <dbReference type="ARBA" id="ARBA00022803"/>
    </source>
</evidence>
<dbReference type="EMBL" id="CAJOAX010004865">
    <property type="protein sequence ID" value="CAF3924825.1"/>
    <property type="molecule type" value="Genomic_DNA"/>
</dbReference>
<evidence type="ECO:0000256" key="3">
    <source>
        <dbReference type="PROSITE-ProRule" id="PRU00339"/>
    </source>
</evidence>
<evidence type="ECO:0000313" key="6">
    <source>
        <dbReference type="EMBL" id="CAF3924825.1"/>
    </source>
</evidence>
<proteinExistence type="predicted"/>
<dbReference type="Proteomes" id="UP000663874">
    <property type="component" value="Unassembled WGS sequence"/>
</dbReference>
<name>A0A819IYV7_9BILA</name>
<keyword evidence="1" id="KW-0677">Repeat</keyword>
<feature type="repeat" description="TPR" evidence="3">
    <location>
        <begin position="481"/>
        <end position="514"/>
    </location>
</feature>
<dbReference type="PROSITE" id="PS51996">
    <property type="entry name" value="TR_MART"/>
    <property type="match status" value="1"/>
</dbReference>
<dbReference type="PROSITE" id="PS50293">
    <property type="entry name" value="TPR_REGION"/>
    <property type="match status" value="2"/>
</dbReference>
<dbReference type="EMBL" id="CAJNOO010000306">
    <property type="protein sequence ID" value="CAF0898478.1"/>
    <property type="molecule type" value="Genomic_DNA"/>
</dbReference>
<dbReference type="PROSITE" id="PS50005">
    <property type="entry name" value="TPR"/>
    <property type="match status" value="4"/>
</dbReference>
<protein>
    <submittedName>
        <fullName evidence="6">Uncharacterized protein</fullName>
    </submittedName>
</protein>
<dbReference type="Gene3D" id="3.90.176.10">
    <property type="entry name" value="Toxin ADP-ribosyltransferase, Chain A, domain 1"/>
    <property type="match status" value="1"/>
</dbReference>
<feature type="compositionally biased region" description="Acidic residues" evidence="4">
    <location>
        <begin position="743"/>
        <end position="754"/>
    </location>
</feature>
<evidence type="ECO:0000256" key="1">
    <source>
        <dbReference type="ARBA" id="ARBA00022737"/>
    </source>
</evidence>
<dbReference type="Proteomes" id="UP000663882">
    <property type="component" value="Unassembled WGS sequence"/>
</dbReference>
<sequence length="765" mass="89914">MSTAPKQQFHAGFSSATTTAVGKSTFYYFSNILDLIHSLASAAKDLNLQQNLESTRLIWYDTNIDKTNDTKVTMKELREINNFIVFHIDLKTCVDYIESITNEKIFLVTSGRDALDILIKVHELKQIDSIFVFCFKPEKYQYLLQTYTKLIGIYTKRHELLNFLKENIILVEKHLETFNFYNQHKQKSIRDLSKESAEFLWFQIFKDVILRLPRDNYAKQQMIEFCQYYYRGNEKELKFIREFEHDYKSNMAITWYTRETFLFKIVNKALRTEDIEQLRIFRFFIADLSVNLTIEYEKLKNKGEQILILYCGLKMEEEEFKNLKQNEGGLISTNGFLSASRSKNVALKFAKKPSKRSDIVSILYEIDCYIQELNSIIFADITELSVYANESEVLFDLGSTFEIISVKEDFQLNLWLIKLRTSNKGTKIAKEYIELNRKEEEETSIELIFGKLLADMGQYDQALKYFQNLLLDNHTKKDDVAKINNLIGTIYYNKDDFKQALQYYDLAYNLMMNDKSTRIKDSAKPLTNIGLVYHRKGQYDRAYELYMKSLEIYNAYYGREHIKSTKILINIGNIYTETRKYNYALEYYQKVLKIQQQYLPSYHIDTAMTLNNIAVVYHKLNNLNHALEYYEKSLNIKQKILPPDHKDIVVTRNNIAKINKKKYHQHHQFAANAQPMPKSRAQHGLQHAPMHCMLNHPNNLNEKPELDHAVIRTCMPPNPNPELVYVVVEGGGNNNKNFEFDYETEGNNMSDEDSPELHYTTAQKS</sequence>
<dbReference type="SMART" id="SM00028">
    <property type="entry name" value="TPR"/>
    <property type="match status" value="5"/>
</dbReference>
<dbReference type="EMBL" id="CAJOBE010005749">
    <property type="protein sequence ID" value="CAF3983920.1"/>
    <property type="molecule type" value="Genomic_DNA"/>
</dbReference>
<accession>A0A819IYV7</accession>
<dbReference type="Pfam" id="PF13424">
    <property type="entry name" value="TPR_12"/>
    <property type="match status" value="1"/>
</dbReference>
<dbReference type="Gene3D" id="1.25.40.10">
    <property type="entry name" value="Tetratricopeptide repeat domain"/>
    <property type="match status" value="2"/>
</dbReference>
<dbReference type="PANTHER" id="PTHR45641:SF1">
    <property type="entry name" value="AAA+ ATPASE DOMAIN-CONTAINING PROTEIN"/>
    <property type="match status" value="1"/>
</dbReference>
<evidence type="ECO:0000256" key="4">
    <source>
        <dbReference type="SAM" id="MobiDB-lite"/>
    </source>
</evidence>
<dbReference type="InterPro" id="IPR019734">
    <property type="entry name" value="TPR_rpt"/>
</dbReference>
<keyword evidence="2 3" id="KW-0802">TPR repeat</keyword>
<dbReference type="OrthoDB" id="5986190at2759"/>
<dbReference type="Pfam" id="PF13181">
    <property type="entry name" value="TPR_8"/>
    <property type="match status" value="1"/>
</dbReference>
<organism evidence="6 8">
    <name type="scientific">Rotaria sordida</name>
    <dbReference type="NCBI Taxonomy" id="392033"/>
    <lineage>
        <taxon>Eukaryota</taxon>
        <taxon>Metazoa</taxon>
        <taxon>Spiralia</taxon>
        <taxon>Gnathifera</taxon>
        <taxon>Rotifera</taxon>
        <taxon>Eurotatoria</taxon>
        <taxon>Bdelloidea</taxon>
        <taxon>Philodinida</taxon>
        <taxon>Philodinidae</taxon>
        <taxon>Rotaria</taxon>
    </lineage>
</organism>
<dbReference type="AlphaFoldDB" id="A0A819IYV7"/>
<dbReference type="SUPFAM" id="SSF56399">
    <property type="entry name" value="ADP-ribosylation"/>
    <property type="match status" value="1"/>
</dbReference>
<gene>
    <name evidence="7" type="ORF">FNK824_LOCUS25022</name>
    <name evidence="6" type="ORF">OTI717_LOCUS25020</name>
    <name evidence="5" type="ORF">RFH988_LOCUS8858</name>
</gene>
<evidence type="ECO:0000313" key="5">
    <source>
        <dbReference type="EMBL" id="CAF0898478.1"/>
    </source>
</evidence>